<dbReference type="Gene3D" id="3.30.465.10">
    <property type="match status" value="1"/>
</dbReference>
<feature type="binding site" evidence="20">
    <location>
        <position position="865"/>
    </location>
    <ligand>
        <name>Mo-molybdopterin</name>
        <dbReference type="ChEBI" id="CHEBI:71302"/>
    </ligand>
    <ligandPart>
        <name>Mo</name>
        <dbReference type="ChEBI" id="CHEBI:28685"/>
    </ligandPart>
</feature>
<dbReference type="EMBL" id="JAWDGP010005686">
    <property type="protein sequence ID" value="KAK3754121.1"/>
    <property type="molecule type" value="Genomic_DNA"/>
</dbReference>
<dbReference type="Gene3D" id="3.30.365.10">
    <property type="entry name" value="Aldehyde oxidase/xanthine dehydrogenase, molybdopterin binding domain"/>
    <property type="match status" value="4"/>
</dbReference>
<dbReference type="GO" id="GO:0071949">
    <property type="term" value="F:FAD binding"/>
    <property type="evidence" value="ECO:0007669"/>
    <property type="project" value="InterPro"/>
</dbReference>
<dbReference type="PROSITE" id="PS51387">
    <property type="entry name" value="FAD_PCMH"/>
    <property type="match status" value="1"/>
</dbReference>
<dbReference type="Gene3D" id="3.30.390.50">
    <property type="entry name" value="CO dehydrogenase flavoprotein, C-terminal domain"/>
    <property type="match status" value="1"/>
</dbReference>
<keyword evidence="5 20" id="KW-0500">Molybdenum</keyword>
<keyword evidence="9 19" id="KW-0274">FAD</keyword>
<feature type="binding site" evidence="19">
    <location>
        <position position="147"/>
    </location>
    <ligand>
        <name>FAD</name>
        <dbReference type="ChEBI" id="CHEBI:57692"/>
    </ligand>
</feature>
<dbReference type="Pfam" id="PF01315">
    <property type="entry name" value="Ald_Xan_dh_C"/>
    <property type="match status" value="1"/>
</dbReference>
<evidence type="ECO:0000256" key="14">
    <source>
        <dbReference type="ARBA" id="ARBA00023140"/>
    </source>
</evidence>
<proteinExistence type="inferred from homology"/>
<dbReference type="FunFam" id="3.30.365.10:FF:000004">
    <property type="entry name" value="Xanthine dehydrogenase oxidase"/>
    <property type="match status" value="1"/>
</dbReference>
<evidence type="ECO:0000256" key="8">
    <source>
        <dbReference type="ARBA" id="ARBA00022723"/>
    </source>
</evidence>
<dbReference type="SMART" id="SM01008">
    <property type="entry name" value="Ald_Xan_dh_C"/>
    <property type="match status" value="1"/>
</dbReference>
<keyword evidence="23" id="KW-1185">Reference proteome</keyword>
<feature type="binding site" evidence="19">
    <location>
        <begin position="134"/>
        <end position="138"/>
    </location>
    <ligand>
        <name>FAD</name>
        <dbReference type="ChEBI" id="CHEBI:57692"/>
    </ligand>
</feature>
<evidence type="ECO:0000256" key="13">
    <source>
        <dbReference type="ARBA" id="ARBA00023027"/>
    </source>
</evidence>
<keyword evidence="11" id="KW-0408">Iron</keyword>
<evidence type="ECO:0000256" key="3">
    <source>
        <dbReference type="ARBA" id="ARBA00006849"/>
    </source>
</evidence>
<evidence type="ECO:0000256" key="18">
    <source>
        <dbReference type="PIRSR" id="PIRSR000127-1"/>
    </source>
</evidence>
<evidence type="ECO:0000256" key="1">
    <source>
        <dbReference type="ARBA" id="ARBA00001974"/>
    </source>
</evidence>
<dbReference type="Pfam" id="PF02738">
    <property type="entry name" value="MoCoBD_1"/>
    <property type="match status" value="1"/>
</dbReference>
<dbReference type="Gene3D" id="3.90.1170.50">
    <property type="entry name" value="Aldehyde oxidase/xanthine dehydrogenase, a/b hammerhead"/>
    <property type="match status" value="1"/>
</dbReference>
<keyword evidence="10" id="KW-0560">Oxidoreductase</keyword>
<keyword evidence="13" id="KW-0520">NAD</keyword>
<evidence type="ECO:0000313" key="23">
    <source>
        <dbReference type="Proteomes" id="UP001283361"/>
    </source>
</evidence>
<dbReference type="InterPro" id="IPR036318">
    <property type="entry name" value="FAD-bd_PCMH-like_sf"/>
</dbReference>
<keyword evidence="8 20" id="KW-0479">Metal-binding</keyword>
<dbReference type="Gene3D" id="3.30.43.10">
    <property type="entry name" value="Uridine Diphospho-n-acetylenolpyruvylglucosamine Reductase, domain 2"/>
    <property type="match status" value="1"/>
</dbReference>
<evidence type="ECO:0000256" key="2">
    <source>
        <dbReference type="ARBA" id="ARBA00004275"/>
    </source>
</evidence>
<evidence type="ECO:0000256" key="20">
    <source>
        <dbReference type="PIRSR" id="PIRSR000127-3"/>
    </source>
</evidence>
<evidence type="ECO:0000256" key="9">
    <source>
        <dbReference type="ARBA" id="ARBA00022827"/>
    </source>
</evidence>
<dbReference type="FunFam" id="3.30.365.10:FF:000002">
    <property type="entry name" value="Xanthine dehydrogenase oxidase"/>
    <property type="match status" value="1"/>
</dbReference>
<dbReference type="InterPro" id="IPR016169">
    <property type="entry name" value="FAD-bd_PCMH_sub2"/>
</dbReference>
<protein>
    <recommendedName>
        <fullName evidence="4">xanthine dehydrogenase</fullName>
        <ecNumber evidence="4">1.17.1.4</ecNumber>
    </recommendedName>
</protein>
<comment type="catalytic activity">
    <reaction evidence="16">
        <text>xanthine + NAD(+) + H2O = urate + NADH + H(+)</text>
        <dbReference type="Rhea" id="RHEA:16669"/>
        <dbReference type="ChEBI" id="CHEBI:15377"/>
        <dbReference type="ChEBI" id="CHEBI:15378"/>
        <dbReference type="ChEBI" id="CHEBI:17712"/>
        <dbReference type="ChEBI" id="CHEBI:17775"/>
        <dbReference type="ChEBI" id="CHEBI:57540"/>
        <dbReference type="ChEBI" id="CHEBI:57945"/>
        <dbReference type="EC" id="1.17.1.4"/>
    </reaction>
</comment>
<dbReference type="Pfam" id="PF00941">
    <property type="entry name" value="FAD_binding_5"/>
    <property type="match status" value="1"/>
</dbReference>
<dbReference type="EC" id="1.17.1.4" evidence="4"/>
<dbReference type="InterPro" id="IPR000674">
    <property type="entry name" value="Ald_Oxase/Xan_DH_a/b"/>
</dbReference>
<evidence type="ECO:0000256" key="5">
    <source>
        <dbReference type="ARBA" id="ARBA00022505"/>
    </source>
</evidence>
<comment type="similarity">
    <text evidence="3">Belongs to the xanthine dehydrogenase family.</text>
</comment>
<dbReference type="InterPro" id="IPR016166">
    <property type="entry name" value="FAD-bd_PCMH"/>
</dbReference>
<evidence type="ECO:0000256" key="12">
    <source>
        <dbReference type="ARBA" id="ARBA00023014"/>
    </source>
</evidence>
<dbReference type="InterPro" id="IPR002346">
    <property type="entry name" value="Mopterin_DH_FAD-bd"/>
</dbReference>
<dbReference type="GO" id="GO:0005506">
    <property type="term" value="F:iron ion binding"/>
    <property type="evidence" value="ECO:0007669"/>
    <property type="project" value="InterPro"/>
</dbReference>
<feature type="active site" description="Proton acceptor" evidence="18">
    <location>
        <position position="1069"/>
    </location>
</feature>
<keyword evidence="12" id="KW-0411">Iron-sulfur</keyword>
<feature type="domain" description="FAD-binding PCMH-type" evidence="21">
    <location>
        <begin position="16"/>
        <end position="202"/>
    </location>
</feature>
<dbReference type="GO" id="GO:0004854">
    <property type="term" value="F:xanthine dehydrogenase activity"/>
    <property type="evidence" value="ECO:0007669"/>
    <property type="project" value="UniProtKB-EC"/>
</dbReference>
<feature type="binding site" evidence="20">
    <location>
        <position position="553"/>
    </location>
    <ligand>
        <name>Mo-molybdopterin</name>
        <dbReference type="ChEBI" id="CHEBI:71302"/>
    </ligand>
    <ligandPart>
        <name>Mo</name>
        <dbReference type="ChEBI" id="CHEBI:28685"/>
    </ligandPart>
</feature>
<dbReference type="InterPro" id="IPR008274">
    <property type="entry name" value="AldOxase/xan_DH_MoCoBD1"/>
</dbReference>
<dbReference type="GO" id="GO:0005777">
    <property type="term" value="C:peroxisome"/>
    <property type="evidence" value="ECO:0007669"/>
    <property type="project" value="UniProtKB-SubCell"/>
</dbReference>
<feature type="binding site" evidence="19">
    <location>
        <position position="588"/>
    </location>
    <ligand>
        <name>substrate</name>
    </ligand>
</feature>
<dbReference type="InterPro" id="IPR037165">
    <property type="entry name" value="AldOxase/xan_DH_Mopterin-bd_sf"/>
</dbReference>
<evidence type="ECO:0000256" key="19">
    <source>
        <dbReference type="PIRSR" id="PIRSR000127-2"/>
    </source>
</evidence>
<dbReference type="FunFam" id="3.30.365.10:FF:000003">
    <property type="entry name" value="Aldehyde oxidase 1"/>
    <property type="match status" value="1"/>
</dbReference>
<evidence type="ECO:0000256" key="15">
    <source>
        <dbReference type="ARBA" id="ARBA00034078"/>
    </source>
</evidence>
<gene>
    <name evidence="22" type="ORF">RRG08_024195</name>
</gene>
<dbReference type="InterPro" id="IPR016167">
    <property type="entry name" value="FAD-bd_PCMH_sub1"/>
</dbReference>
<dbReference type="SUPFAM" id="SSF56003">
    <property type="entry name" value="Molybdenum cofactor-binding domain"/>
    <property type="match status" value="2"/>
</dbReference>
<dbReference type="PANTHER" id="PTHR45444:SF3">
    <property type="entry name" value="XANTHINE DEHYDROGENASE"/>
    <property type="match status" value="1"/>
</dbReference>
<sequence length="1138" mass="125590">MFQLISAQLVTEYLKFESDRCTWLRPTSLDHLLQIKQAYPECRLVTGNTEIGIEVKFQKRHFKVMVSPALVEELREVVITEHGIQLGASVTLSDMETHLRRAVDTMPEEKTRVFSGFLEMLRWFAGHQIRNVASLGGNVMNASPISDLNPLLMACNAEIEFAAAGQGHRRVKLDMDFFRGYKKTRMRSSEVLVSVTVPFSAENIYFGSFKQANRKEDDISILNSGMWLELDETGCHVRDIRLAFGGMSFNTVLACKTMEALRGRRWDNSLLECACSQSFLPADLPLPPGAPGGMIAYRRTLTLSFFFRFYLSVLQKLQQRQILGDELPVRQESGCRPLERGPSQGCQLYTTATGVRSQQDTIGRPLVHRAALKQCTGEALFMDDVPLTEGELFLGLVTSKRAHARLLSVDLSTAREMPGVIDVIDYTHVPLLNEWETLELVFATDKVSHEGQVIAAVVAETHAQAQRAAHCVKVTYEDLEPVVTIKDAIARKCFYPIDIKVDTGDVSSGLAQCQHTVTGEMSVSAQEHLYLEPHGCIVYPRDGEELEVIATTQSPTQMQKALMRVLGMPAHKIVVKVKRLGGGFGGKETRNVGVLLPAAVAAIKTNRPVRAVLDRDEDMRLTGTRHPAYVTYKIGFNSEGKILALDADLYLNMGHSVDLSPAVLETALLGIDSSYNIKNFRVNGHLCLTNLTSCTAFRGFGGPQAIIMAENWVTHVAEYLGMSQEEVRERNFYKDGDTIPCGQMLKSCNVRRCWEDCIANSQFDSRLQEVNEFNRKNRWKKRGLAVTPLKYGLAFLLQSMNQGGALIQVYTDGSVLLAHGGTEMGQGLHTKLIQVVSRELDIPVSSVHVSETSTSTVPNTGPTAASMSSDLYGAAVLDACKTITERLAPYRQAQPKGTLKQWAHAAHQDKVCLSATGFYKLENVSLDWSRKVNTPFSYFSFGAACSEVEIDCLTGDHQERGGGQLACSEVEIDCLTGDHQVLRTDIVMDVGQTLNPAIDVGQIEGAFIQGYGLMMLEKFSVSPSGVHLSTGPGTYKIPSFANIPQVMNVALLKNSKNPRAIYSSKGVGEPPLCLATSVLMATRKAIKAARQDSGLSGFFQLDTPATPDKIRLACADHLCSQFLEDDRMDKNSPWFVTL</sequence>
<dbReference type="Pfam" id="PF03450">
    <property type="entry name" value="CO_deh_flav_C"/>
    <property type="match status" value="1"/>
</dbReference>
<comment type="caution">
    <text evidence="22">The sequence shown here is derived from an EMBL/GenBank/DDBJ whole genome shotgun (WGS) entry which is preliminary data.</text>
</comment>
<dbReference type="PANTHER" id="PTHR45444">
    <property type="entry name" value="XANTHINE DEHYDROGENASE"/>
    <property type="match status" value="1"/>
</dbReference>
<dbReference type="FunFam" id="3.90.1170.50:FF:000001">
    <property type="entry name" value="Aldehyde oxidase 1"/>
    <property type="match status" value="1"/>
</dbReference>
<comment type="cofactor">
    <cofactor evidence="20">
        <name>Mo-molybdopterin</name>
        <dbReference type="ChEBI" id="CHEBI:71302"/>
    </cofactor>
    <text evidence="20">Binds 1 Mo-molybdopterin (Mo-MPT) cofactor per subunit.</text>
</comment>
<keyword evidence="7" id="KW-0001">2Fe-2S</keyword>
<dbReference type="SUPFAM" id="SSF56176">
    <property type="entry name" value="FAD-binding/transporter-associated domain-like"/>
    <property type="match status" value="1"/>
</dbReference>
<feature type="binding site" evidence="20">
    <location>
        <position position="584"/>
    </location>
    <ligand>
        <name>Mo-molybdopterin</name>
        <dbReference type="ChEBI" id="CHEBI:71302"/>
    </ligand>
    <ligandPart>
        <name>Mo</name>
        <dbReference type="ChEBI" id="CHEBI:28685"/>
    </ligandPart>
</feature>
<dbReference type="GO" id="GO:0051537">
    <property type="term" value="F:2 iron, 2 sulfur cluster binding"/>
    <property type="evidence" value="ECO:0007669"/>
    <property type="project" value="UniProtKB-KW"/>
</dbReference>
<dbReference type="InterPro" id="IPR016208">
    <property type="entry name" value="Ald_Oxase/xanthine_DH-like"/>
</dbReference>
<evidence type="ECO:0000256" key="10">
    <source>
        <dbReference type="ARBA" id="ARBA00023002"/>
    </source>
</evidence>
<name>A0AAE0YQJ2_9GAST</name>
<dbReference type="Proteomes" id="UP001283361">
    <property type="component" value="Unassembled WGS sequence"/>
</dbReference>
<comment type="subcellular location">
    <subcellularLocation>
        <location evidence="2">Peroxisome</location>
    </subcellularLocation>
</comment>
<comment type="cofactor">
    <cofactor evidence="1 19">
        <name>FAD</name>
        <dbReference type="ChEBI" id="CHEBI:57692"/>
    </cofactor>
</comment>
<feature type="binding site" evidence="19">
    <location>
        <begin position="44"/>
        <end position="51"/>
    </location>
    <ligand>
        <name>FAD</name>
        <dbReference type="ChEBI" id="CHEBI:57692"/>
    </ligand>
</feature>
<feature type="binding site" evidence="19">
    <location>
        <position position="700"/>
    </location>
    <ligand>
        <name>substrate</name>
    </ligand>
</feature>
<dbReference type="PIRSF" id="PIRSF000127">
    <property type="entry name" value="Xanthine_DH"/>
    <property type="match status" value="1"/>
</dbReference>
<dbReference type="InterPro" id="IPR036856">
    <property type="entry name" value="Ald_Oxase/Xan_DH_a/b_sf"/>
</dbReference>
<evidence type="ECO:0000256" key="6">
    <source>
        <dbReference type="ARBA" id="ARBA00022630"/>
    </source>
</evidence>
<comment type="catalytic activity">
    <reaction evidence="17">
        <text>hypoxanthine + NAD(+) + H2O = xanthine + NADH + H(+)</text>
        <dbReference type="Rhea" id="RHEA:24670"/>
        <dbReference type="ChEBI" id="CHEBI:15377"/>
        <dbReference type="ChEBI" id="CHEBI:15378"/>
        <dbReference type="ChEBI" id="CHEBI:17368"/>
        <dbReference type="ChEBI" id="CHEBI:17712"/>
        <dbReference type="ChEBI" id="CHEBI:57540"/>
        <dbReference type="ChEBI" id="CHEBI:57945"/>
        <dbReference type="EC" id="1.17.1.4"/>
    </reaction>
</comment>
<dbReference type="SMART" id="SM01092">
    <property type="entry name" value="CO_deh_flav_C"/>
    <property type="match status" value="1"/>
</dbReference>
<dbReference type="Pfam" id="PF20256">
    <property type="entry name" value="MoCoBD_2"/>
    <property type="match status" value="2"/>
</dbReference>
<comment type="cofactor">
    <cofactor evidence="15">
        <name>[2Fe-2S] cluster</name>
        <dbReference type="ChEBI" id="CHEBI:190135"/>
    </cofactor>
</comment>
<feature type="binding site" evidence="19">
    <location>
        <position position="192"/>
    </location>
    <ligand>
        <name>FAD</name>
        <dbReference type="ChEBI" id="CHEBI:57692"/>
    </ligand>
</feature>
<feature type="binding site" evidence="19">
    <location>
        <position position="124"/>
    </location>
    <ligand>
        <name>FAD</name>
        <dbReference type="ChEBI" id="CHEBI:57692"/>
    </ligand>
</feature>
<dbReference type="SUPFAM" id="SSF55447">
    <property type="entry name" value="CO dehydrogenase flavoprotein C-terminal domain-like"/>
    <property type="match status" value="1"/>
</dbReference>
<evidence type="ECO:0000256" key="17">
    <source>
        <dbReference type="ARBA" id="ARBA00049517"/>
    </source>
</evidence>
<keyword evidence="14" id="KW-0576">Peroxisome</keyword>
<dbReference type="AlphaFoldDB" id="A0AAE0YQJ2"/>
<evidence type="ECO:0000256" key="4">
    <source>
        <dbReference type="ARBA" id="ARBA00013123"/>
    </source>
</evidence>
<organism evidence="22 23">
    <name type="scientific">Elysia crispata</name>
    <name type="common">lettuce slug</name>
    <dbReference type="NCBI Taxonomy" id="231223"/>
    <lineage>
        <taxon>Eukaryota</taxon>
        <taxon>Metazoa</taxon>
        <taxon>Spiralia</taxon>
        <taxon>Lophotrochozoa</taxon>
        <taxon>Mollusca</taxon>
        <taxon>Gastropoda</taxon>
        <taxon>Heterobranchia</taxon>
        <taxon>Euthyneura</taxon>
        <taxon>Panpulmonata</taxon>
        <taxon>Sacoglossa</taxon>
        <taxon>Placobranchoidea</taxon>
        <taxon>Plakobranchidae</taxon>
        <taxon>Elysia</taxon>
    </lineage>
</organism>
<reference evidence="22" key="1">
    <citation type="journal article" date="2023" name="G3 (Bethesda)">
        <title>A reference genome for the long-term kleptoplast-retaining sea slug Elysia crispata morphotype clarki.</title>
        <authorList>
            <person name="Eastman K.E."/>
            <person name="Pendleton A.L."/>
            <person name="Shaikh M.A."/>
            <person name="Suttiyut T."/>
            <person name="Ogas R."/>
            <person name="Tomko P."/>
            <person name="Gavelis G."/>
            <person name="Widhalm J.R."/>
            <person name="Wisecaver J.H."/>
        </authorList>
    </citation>
    <scope>NUCLEOTIDE SEQUENCE</scope>
    <source>
        <strain evidence="22">ECLA1</strain>
    </source>
</reference>
<keyword evidence="6" id="KW-0285">Flavoprotein</keyword>
<feature type="binding site" evidence="19">
    <location>
        <position position="210"/>
    </location>
    <ligand>
        <name>FAD</name>
        <dbReference type="ChEBI" id="CHEBI:57692"/>
    </ligand>
</feature>
<dbReference type="InterPro" id="IPR005107">
    <property type="entry name" value="CO_DH_flav_C"/>
</dbReference>
<evidence type="ECO:0000256" key="16">
    <source>
        <dbReference type="ARBA" id="ARBA00049017"/>
    </source>
</evidence>
<accession>A0AAE0YQJ2</accession>
<feature type="binding site" evidence="20">
    <location>
        <position position="698"/>
    </location>
    <ligand>
        <name>Mo-molybdopterin</name>
        <dbReference type="ChEBI" id="CHEBI:71302"/>
    </ligand>
    <ligandPart>
        <name>Mo</name>
        <dbReference type="ChEBI" id="CHEBI:28685"/>
    </ligandPart>
</feature>
<evidence type="ECO:0000313" key="22">
    <source>
        <dbReference type="EMBL" id="KAK3754121.1"/>
    </source>
</evidence>
<evidence type="ECO:0000256" key="7">
    <source>
        <dbReference type="ARBA" id="ARBA00022714"/>
    </source>
</evidence>
<dbReference type="SUPFAM" id="SSF54665">
    <property type="entry name" value="CO dehydrogenase molybdoprotein N-domain-like"/>
    <property type="match status" value="1"/>
</dbReference>
<dbReference type="InterPro" id="IPR046867">
    <property type="entry name" value="AldOxase/xan_DH_MoCoBD2"/>
</dbReference>
<dbReference type="FunFam" id="3.30.465.10:FF:000004">
    <property type="entry name" value="Xanthine dehydrogenase/oxidase"/>
    <property type="match status" value="1"/>
</dbReference>
<dbReference type="FunFam" id="3.30.43.10:FF:000001">
    <property type="entry name" value="Xanthine dehydrogenase/oxidase"/>
    <property type="match status" value="1"/>
</dbReference>
<evidence type="ECO:0000259" key="21">
    <source>
        <dbReference type="PROSITE" id="PS51387"/>
    </source>
</evidence>
<dbReference type="InterPro" id="IPR036683">
    <property type="entry name" value="CO_DH_flav_C_dom_sf"/>
</dbReference>
<evidence type="ECO:0000256" key="11">
    <source>
        <dbReference type="ARBA" id="ARBA00023004"/>
    </source>
</evidence>